<reference evidence="2" key="2">
    <citation type="submission" date="2020-11" db="EMBL/GenBank/DDBJ databases">
        <title>Whole genome sequencing of Colletotrichum sp.</title>
        <authorList>
            <person name="Li H."/>
        </authorList>
    </citation>
    <scope>NUCLEOTIDE SEQUENCE</scope>
    <source>
        <strain evidence="2">CkLH20</strain>
    </source>
</reference>
<feature type="compositionally biased region" description="Basic and acidic residues" evidence="1">
    <location>
        <begin position="18"/>
        <end position="35"/>
    </location>
</feature>
<protein>
    <submittedName>
        <fullName evidence="2">Uncharacterized protein</fullName>
    </submittedName>
</protein>
<dbReference type="InterPro" id="IPR053203">
    <property type="entry name" value="Cisplatin_resist-associated"/>
</dbReference>
<feature type="compositionally biased region" description="Low complexity" evidence="1">
    <location>
        <begin position="90"/>
        <end position="99"/>
    </location>
</feature>
<dbReference type="Proteomes" id="UP000781932">
    <property type="component" value="Unassembled WGS sequence"/>
</dbReference>
<proteinExistence type="predicted"/>
<keyword evidence="3" id="KW-1185">Reference proteome</keyword>
<dbReference type="Pfam" id="PF12223">
    <property type="entry name" value="DUF3602"/>
    <property type="match status" value="2"/>
</dbReference>
<evidence type="ECO:0000313" key="3">
    <source>
        <dbReference type="Proteomes" id="UP000781932"/>
    </source>
</evidence>
<dbReference type="InterPro" id="IPR022024">
    <property type="entry name" value="DUF3602"/>
</dbReference>
<dbReference type="PANTHER" id="PTHR34693">
    <property type="entry name" value="PROTEIN PAR32"/>
    <property type="match status" value="1"/>
</dbReference>
<sequence length="160" mass="16752">MSDVFRKVGRGGAGNFYSKKDVEEAEKAKPEDIEAQKNAAAATSPTSPTNGSAYARAGRGGAGNFHDQSSLPDAKQQEEAVGKTRAAVNASLARSARGASGRGGAGNYGDSTVPGSEATDEEVRRKEALEKKIIEDVEAGLPMPPKTYYHHSTKEGKEVA</sequence>
<dbReference type="EMBL" id="JAATWM020000028">
    <property type="protein sequence ID" value="KAF9874103.1"/>
    <property type="molecule type" value="Genomic_DNA"/>
</dbReference>
<feature type="compositionally biased region" description="Basic and acidic residues" evidence="1">
    <location>
        <begin position="121"/>
        <end position="135"/>
    </location>
</feature>
<dbReference type="OrthoDB" id="4159136at2759"/>
<evidence type="ECO:0000313" key="2">
    <source>
        <dbReference type="EMBL" id="KAF9874103.1"/>
    </source>
</evidence>
<dbReference type="PANTHER" id="PTHR34693:SF1">
    <property type="entry name" value="PROTEIN PAR32"/>
    <property type="match status" value="1"/>
</dbReference>
<accession>A0A9P6HYT2</accession>
<reference evidence="2" key="1">
    <citation type="submission" date="2020-03" db="EMBL/GenBank/DDBJ databases">
        <authorList>
            <person name="He L."/>
        </authorList>
    </citation>
    <scope>NUCLEOTIDE SEQUENCE</scope>
    <source>
        <strain evidence="2">CkLH20</strain>
    </source>
</reference>
<dbReference type="RefSeq" id="XP_038743564.1">
    <property type="nucleotide sequence ID" value="XM_038891190.1"/>
</dbReference>
<gene>
    <name evidence="2" type="ORF">CkaCkLH20_08475</name>
</gene>
<dbReference type="GeneID" id="62164264"/>
<evidence type="ECO:0000256" key="1">
    <source>
        <dbReference type="SAM" id="MobiDB-lite"/>
    </source>
</evidence>
<name>A0A9P6HYT2_9PEZI</name>
<dbReference type="AlphaFoldDB" id="A0A9P6HYT2"/>
<feature type="region of interest" description="Disordered" evidence="1">
    <location>
        <begin position="1"/>
        <end position="160"/>
    </location>
</feature>
<organism evidence="2 3">
    <name type="scientific">Colletotrichum karsti</name>
    <dbReference type="NCBI Taxonomy" id="1095194"/>
    <lineage>
        <taxon>Eukaryota</taxon>
        <taxon>Fungi</taxon>
        <taxon>Dikarya</taxon>
        <taxon>Ascomycota</taxon>
        <taxon>Pezizomycotina</taxon>
        <taxon>Sordariomycetes</taxon>
        <taxon>Hypocreomycetidae</taxon>
        <taxon>Glomerellales</taxon>
        <taxon>Glomerellaceae</taxon>
        <taxon>Colletotrichum</taxon>
        <taxon>Colletotrichum boninense species complex</taxon>
    </lineage>
</organism>
<feature type="compositionally biased region" description="Low complexity" evidence="1">
    <location>
        <begin position="38"/>
        <end position="57"/>
    </location>
</feature>
<comment type="caution">
    <text evidence="2">The sequence shown here is derived from an EMBL/GenBank/DDBJ whole genome shotgun (WGS) entry which is preliminary data.</text>
</comment>